<evidence type="ECO:0000256" key="7">
    <source>
        <dbReference type="RuleBase" id="RU364106"/>
    </source>
</evidence>
<dbReference type="SUPFAM" id="SSF53098">
    <property type="entry name" value="Ribonuclease H-like"/>
    <property type="match status" value="1"/>
</dbReference>
<dbReference type="NCBIfam" id="NF005981">
    <property type="entry name" value="PRK08074.1"/>
    <property type="match status" value="1"/>
</dbReference>
<dbReference type="NCBIfam" id="TIGR01407">
    <property type="entry name" value="dinG_rel"/>
    <property type="match status" value="1"/>
</dbReference>
<keyword evidence="10" id="KW-1185">Reference proteome</keyword>
<dbReference type="FunFam" id="3.30.420.10:FF:000045">
    <property type="entry name" value="3'-5' exonuclease DinG"/>
    <property type="match status" value="1"/>
</dbReference>
<evidence type="ECO:0000256" key="1">
    <source>
        <dbReference type="ARBA" id="ARBA00022722"/>
    </source>
</evidence>
<dbReference type="InterPro" id="IPR014001">
    <property type="entry name" value="Helicase_ATP-bd"/>
</dbReference>
<dbReference type="Gene3D" id="3.30.420.10">
    <property type="entry name" value="Ribonuclease H-like superfamily/Ribonuclease H"/>
    <property type="match status" value="1"/>
</dbReference>
<dbReference type="KEGG" id="hmn:HM131_10680"/>
<dbReference type="OrthoDB" id="9803913at2"/>
<comment type="similarity">
    <text evidence="6 7">Belongs to the helicase family. DinG subfamily. Type 2 sub-subfamily.</text>
</comment>
<keyword evidence="9" id="KW-0347">Helicase</keyword>
<organism evidence="9 10">
    <name type="scientific">Halobacillus mangrovi</name>
    <dbReference type="NCBI Taxonomy" id="402384"/>
    <lineage>
        <taxon>Bacteria</taxon>
        <taxon>Bacillati</taxon>
        <taxon>Bacillota</taxon>
        <taxon>Bacilli</taxon>
        <taxon>Bacillales</taxon>
        <taxon>Bacillaceae</taxon>
        <taxon>Halobacillus</taxon>
    </lineage>
</organism>
<dbReference type="InterPro" id="IPR014013">
    <property type="entry name" value="Helic_SF1/SF2_ATP-bd_DinG/Rad3"/>
</dbReference>
<evidence type="ECO:0000313" key="9">
    <source>
        <dbReference type="EMBL" id="ARI77277.1"/>
    </source>
</evidence>
<evidence type="ECO:0000256" key="5">
    <source>
        <dbReference type="ARBA" id="ARBA00022840"/>
    </source>
</evidence>
<evidence type="ECO:0000256" key="4">
    <source>
        <dbReference type="ARBA" id="ARBA00022839"/>
    </source>
</evidence>
<dbReference type="GO" id="GO:0016818">
    <property type="term" value="F:hydrolase activity, acting on acid anhydrides, in phosphorus-containing anhydrides"/>
    <property type="evidence" value="ECO:0007669"/>
    <property type="project" value="InterPro"/>
</dbReference>
<keyword evidence="5 6" id="KW-0067">ATP-binding</keyword>
<dbReference type="AlphaFoldDB" id="A0A1W5ZVK7"/>
<dbReference type="CDD" id="cd06127">
    <property type="entry name" value="DEDDh"/>
    <property type="match status" value="1"/>
</dbReference>
<protein>
    <recommendedName>
        <fullName evidence="6 7">3'-5' exonuclease DinG</fullName>
        <ecNumber evidence="6 7">3.1.-.-</ecNumber>
    </recommendedName>
</protein>
<feature type="domain" description="Helicase ATP-binding" evidence="8">
    <location>
        <begin position="252"/>
        <end position="518"/>
    </location>
</feature>
<dbReference type="RefSeq" id="WP_085029748.1">
    <property type="nucleotide sequence ID" value="NZ_CP020772.1"/>
</dbReference>
<keyword evidence="4 6" id="KW-0269">Exonuclease</keyword>
<dbReference type="PANTHER" id="PTHR11472:SF34">
    <property type="entry name" value="REGULATOR OF TELOMERE ELONGATION HELICASE 1"/>
    <property type="match status" value="1"/>
</dbReference>
<dbReference type="GO" id="GO:0003677">
    <property type="term" value="F:DNA binding"/>
    <property type="evidence" value="ECO:0007669"/>
    <property type="project" value="InterPro"/>
</dbReference>
<dbReference type="InterPro" id="IPR027417">
    <property type="entry name" value="P-loop_NTPase"/>
</dbReference>
<dbReference type="Gene3D" id="3.40.50.300">
    <property type="entry name" value="P-loop containing nucleotide triphosphate hydrolases"/>
    <property type="match status" value="2"/>
</dbReference>
<dbReference type="GO" id="GO:0008408">
    <property type="term" value="F:3'-5' exonuclease activity"/>
    <property type="evidence" value="ECO:0007669"/>
    <property type="project" value="UniProtKB-UniRule"/>
</dbReference>
<feature type="binding site" evidence="6">
    <location>
        <begin position="287"/>
        <end position="294"/>
    </location>
    <ligand>
        <name>ATP</name>
        <dbReference type="ChEBI" id="CHEBI:30616"/>
    </ligand>
</feature>
<name>A0A1W5ZVK7_9BACI</name>
<evidence type="ECO:0000256" key="6">
    <source>
        <dbReference type="HAMAP-Rule" id="MF_02206"/>
    </source>
</evidence>
<dbReference type="SUPFAM" id="SSF52540">
    <property type="entry name" value="P-loop containing nucleoside triphosphate hydrolases"/>
    <property type="match status" value="1"/>
</dbReference>
<dbReference type="InterPro" id="IPR012337">
    <property type="entry name" value="RNaseH-like_sf"/>
</dbReference>
<keyword evidence="3 6" id="KW-0378">Hydrolase</keyword>
<dbReference type="EMBL" id="CP020772">
    <property type="protein sequence ID" value="ARI77277.1"/>
    <property type="molecule type" value="Genomic_DNA"/>
</dbReference>
<dbReference type="GO" id="GO:0003887">
    <property type="term" value="F:DNA-directed DNA polymerase activity"/>
    <property type="evidence" value="ECO:0007669"/>
    <property type="project" value="InterPro"/>
</dbReference>
<dbReference type="InterPro" id="IPR006935">
    <property type="entry name" value="Helicase/UvrB_N"/>
</dbReference>
<dbReference type="Pfam" id="PF13307">
    <property type="entry name" value="Helicase_C_2"/>
    <property type="match status" value="1"/>
</dbReference>
<gene>
    <name evidence="6 7" type="primary">dinG</name>
    <name evidence="9" type="ORF">HM131_10680</name>
</gene>
<dbReference type="InterPro" id="IPR036397">
    <property type="entry name" value="RNaseH_sf"/>
</dbReference>
<dbReference type="InterPro" id="IPR045028">
    <property type="entry name" value="DinG/Rad3-like"/>
</dbReference>
<dbReference type="InterPro" id="IPR006555">
    <property type="entry name" value="ATP-dep_Helicase_C"/>
</dbReference>
<dbReference type="InterPro" id="IPR006310">
    <property type="entry name" value="DinG"/>
</dbReference>
<evidence type="ECO:0000256" key="3">
    <source>
        <dbReference type="ARBA" id="ARBA00022801"/>
    </source>
</evidence>
<dbReference type="InterPro" id="IPR013520">
    <property type="entry name" value="Ribonucl_H"/>
</dbReference>
<dbReference type="PROSITE" id="PS51193">
    <property type="entry name" value="HELICASE_ATP_BIND_2"/>
    <property type="match status" value="1"/>
</dbReference>
<evidence type="ECO:0000256" key="2">
    <source>
        <dbReference type="ARBA" id="ARBA00022741"/>
    </source>
</evidence>
<keyword evidence="1 6" id="KW-0540">Nuclease</keyword>
<dbReference type="GO" id="GO:0006260">
    <property type="term" value="P:DNA replication"/>
    <property type="evidence" value="ECO:0007669"/>
    <property type="project" value="InterPro"/>
</dbReference>
<dbReference type="SMART" id="SM00487">
    <property type="entry name" value="DEXDc"/>
    <property type="match status" value="1"/>
</dbReference>
<dbReference type="EC" id="3.1.-.-" evidence="6 7"/>
<dbReference type="Proteomes" id="UP000192527">
    <property type="component" value="Chromosome"/>
</dbReference>
<dbReference type="InterPro" id="IPR006054">
    <property type="entry name" value="DnaQ"/>
</dbReference>
<proteinExistence type="inferred from homology"/>
<evidence type="ECO:0000259" key="8">
    <source>
        <dbReference type="PROSITE" id="PS51193"/>
    </source>
</evidence>
<dbReference type="SMART" id="SM00491">
    <property type="entry name" value="HELICc2"/>
    <property type="match status" value="1"/>
</dbReference>
<comment type="function">
    <text evidence="6 7">3'-5' exonuclease.</text>
</comment>
<keyword evidence="2 6" id="KW-0547">Nucleotide-binding</keyword>
<feature type="short sequence motif" description="DEAH box" evidence="6">
    <location>
        <begin position="466"/>
        <end position="469"/>
    </location>
</feature>
<reference evidence="9 10" key="1">
    <citation type="submission" date="2017-04" db="EMBL/GenBank/DDBJ databases">
        <title>The whole genome sequencing and assembly of Halobacillus mangrovi strain.</title>
        <authorList>
            <person name="Lee S.-J."/>
            <person name="Park M.-K."/>
            <person name="Kim J.-Y."/>
            <person name="Lee Y.-J."/>
            <person name="Yi H."/>
            <person name="Bahn Y.-S."/>
            <person name="Kim J.F."/>
            <person name="Lee D.-W."/>
        </authorList>
    </citation>
    <scope>NUCLEOTIDE SEQUENCE [LARGE SCALE GENOMIC DNA]</scope>
    <source>
        <strain evidence="9 10">KTB 131</strain>
    </source>
</reference>
<accession>A0A1W5ZVK7</accession>
<sequence>MTTFAIVDLETTGNSASKGDRIIEIGIVLMDEKREIIREFSSLIYPERDIPPFITSLTGIEEDDLLDAPLFTEVADEINSILKGTYFVAHNIEFDLGFLNEEFKRCGYTPIHNPVIDTVELSRIMLPMAPSFKLGQLSEWLEMGHDQPHRALSDAKVTGELLGFLLKRLERLPERTLDHMLKVESKLKSELRPLIQQVIQKKRYKNLMGFELEYDLFHGIPIRKVNRSLKKEENYLPPFKDWVEKAFQQPGGLRKHLPNYEPRLGQKEMSEAVQQALNHSNHAMIEAGAGTGKSIAYLLAAVHHSMKTNNRIVITTHTTSLQKQLIEEEIPTIEKMSKRKIQAVLYKGRSHYISLVHFSYELDQSYQDNYDIALTKAMILVWLMETSTGDIDEVQLPSNGRQFWHKVSSEQSTKKVELDIGENSFFGWAQEKAEQADIIITNHALLCMDLISTEDRLPNYEYAIVDEAHHLESIASRYFGIRLNYKELQRQLTQFSELFKKRAYRKLNVSDALFRELDRCQFIVDEAKEELNHFSRFIFQKVKNQSKKEKAKSDVGRIQYLTSGGKEDSFRVTAHEMCHRFLASIRKLMLGMEKIRDHLYTMEPLAENPSVAILRSRLDTKIDFCNHVREQLMDYFSVSDEDDVKWIEIEGEGATNAVYLFGEPLNVADLLHERLFSKKRSVTLTSATMTTNGSFDYLRKTLGLDQSNPVTEISFPSPYDYESQVKLMVPNDFPNIKSHPEEFIEAISEAIYSTALVTKGRMLVLFTSYEMLKKTYHLLREFIDPEEFMVFAQGVSSGSRDRLKKNFQAFEQSILLGTSSFWEGVDIPGDDLSCLMIVRLPFQPPGQPVQTRRDERLKEEGRNPFMERSLPHAIIRFKQGFGRLIRSSTDRGVVFICDQRLMEAKYGKYFLSSIPDVPITYSQTRELINQIDKWL</sequence>
<dbReference type="GO" id="GO:0005524">
    <property type="term" value="F:ATP binding"/>
    <property type="evidence" value="ECO:0007669"/>
    <property type="project" value="UniProtKB-UniRule"/>
</dbReference>
<dbReference type="STRING" id="402384.HM131_10680"/>
<dbReference type="PANTHER" id="PTHR11472">
    <property type="entry name" value="DNA REPAIR DEAD HELICASE RAD3/XP-D SUBFAMILY MEMBER"/>
    <property type="match status" value="1"/>
</dbReference>
<evidence type="ECO:0000313" key="10">
    <source>
        <dbReference type="Proteomes" id="UP000192527"/>
    </source>
</evidence>
<dbReference type="NCBIfam" id="TIGR00573">
    <property type="entry name" value="dnaq"/>
    <property type="match status" value="1"/>
</dbReference>
<dbReference type="SMART" id="SM00479">
    <property type="entry name" value="EXOIII"/>
    <property type="match status" value="1"/>
</dbReference>
<dbReference type="HAMAP" id="MF_02206">
    <property type="entry name" value="DinG_exonucl"/>
    <property type="match status" value="1"/>
</dbReference>
<dbReference type="GO" id="GO:0003678">
    <property type="term" value="F:DNA helicase activity"/>
    <property type="evidence" value="ECO:0007669"/>
    <property type="project" value="TreeGrafter"/>
</dbReference>
<dbReference type="Pfam" id="PF00929">
    <property type="entry name" value="RNase_T"/>
    <property type="match status" value="1"/>
</dbReference>
<dbReference type="Pfam" id="PF04851">
    <property type="entry name" value="ResIII"/>
    <property type="match status" value="1"/>
</dbReference>